<reference evidence="1 2" key="1">
    <citation type="journal article" date="2016" name="Arch. Microbiol.">
        <title>Streptomyces zhihengii sp. nov., isolated from rhizospheric soil of Psammosilene tunicoides.</title>
        <authorList>
            <person name="Huang M.J."/>
            <person name="Fei J.J."/>
            <person name="Salam N."/>
            <person name="Kim C.J."/>
            <person name="Hozzein W.N."/>
            <person name="Xiao M."/>
            <person name="Huang H.Q."/>
            <person name="Li W.J."/>
        </authorList>
    </citation>
    <scope>NUCLEOTIDE SEQUENCE [LARGE SCALE GENOMIC DNA]</scope>
    <source>
        <strain evidence="1 2">YIM T102</strain>
    </source>
</reference>
<evidence type="ECO:0008006" key="3">
    <source>
        <dbReference type="Google" id="ProtNLM"/>
    </source>
</evidence>
<dbReference type="Gene3D" id="1.25.10.10">
    <property type="entry name" value="Leucine-rich Repeat Variant"/>
    <property type="match status" value="1"/>
</dbReference>
<dbReference type="SUPFAM" id="SSF48371">
    <property type="entry name" value="ARM repeat"/>
    <property type="match status" value="1"/>
</dbReference>
<evidence type="ECO:0000313" key="1">
    <source>
        <dbReference type="EMBL" id="MBM9623846.1"/>
    </source>
</evidence>
<dbReference type="Proteomes" id="UP000664109">
    <property type="component" value="Unassembled WGS sequence"/>
</dbReference>
<gene>
    <name evidence="1" type="ORF">JE024_35245</name>
</gene>
<comment type="caution">
    <text evidence="1">The sequence shown here is derived from an EMBL/GenBank/DDBJ whole genome shotgun (WGS) entry which is preliminary data.</text>
</comment>
<dbReference type="RefSeq" id="WP_205377920.1">
    <property type="nucleotide sequence ID" value="NZ_JAFEJA010000002.1"/>
</dbReference>
<accession>A0ABS2V1Z3</accession>
<organism evidence="1 2">
    <name type="scientific">Streptomyces zhihengii</name>
    <dbReference type="NCBI Taxonomy" id="1818004"/>
    <lineage>
        <taxon>Bacteria</taxon>
        <taxon>Bacillati</taxon>
        <taxon>Actinomycetota</taxon>
        <taxon>Actinomycetes</taxon>
        <taxon>Kitasatosporales</taxon>
        <taxon>Streptomycetaceae</taxon>
        <taxon>Streptomyces</taxon>
    </lineage>
</organism>
<dbReference type="EMBL" id="JAFEJA010000002">
    <property type="protein sequence ID" value="MBM9623846.1"/>
    <property type="molecule type" value="Genomic_DNA"/>
</dbReference>
<protein>
    <recommendedName>
        <fullName evidence="3">HEAT repeat domain-containing protein</fullName>
    </recommendedName>
</protein>
<name>A0ABS2V1Z3_9ACTN</name>
<sequence>MRLIKLFADDREEEFCVLAVDALTNWSASETNNEVLATVLLGLGSYAGPRAEAALLGPADHHDADVRRAVAAGLGTSRDTPCLSTEAREALLTLRGDPDPDVRIDACRRAGEEGQGDSALSDAMAALLGHPERRVQLAAVCGLALHDDELCVEAADRLGPPRPGFRSEELGCP</sequence>
<dbReference type="InterPro" id="IPR011989">
    <property type="entry name" value="ARM-like"/>
</dbReference>
<proteinExistence type="predicted"/>
<keyword evidence="2" id="KW-1185">Reference proteome</keyword>
<dbReference type="InterPro" id="IPR016024">
    <property type="entry name" value="ARM-type_fold"/>
</dbReference>
<evidence type="ECO:0000313" key="2">
    <source>
        <dbReference type="Proteomes" id="UP000664109"/>
    </source>
</evidence>